<dbReference type="KEGG" id="fpf:DCC35_03525"/>
<feature type="transmembrane region" description="Helical" evidence="1">
    <location>
        <begin position="194"/>
        <end position="211"/>
    </location>
</feature>
<keyword evidence="3" id="KW-1185">Reference proteome</keyword>
<feature type="transmembrane region" description="Helical" evidence="1">
    <location>
        <begin position="321"/>
        <end position="341"/>
    </location>
</feature>
<feature type="transmembrane region" description="Helical" evidence="1">
    <location>
        <begin position="237"/>
        <end position="255"/>
    </location>
</feature>
<dbReference type="RefSeq" id="WP_137089487.1">
    <property type="nucleotide sequence ID" value="NZ_CP028923.1"/>
</dbReference>
<accession>A0A4D7JQP9</accession>
<evidence type="ECO:0000256" key="1">
    <source>
        <dbReference type="SAM" id="Phobius"/>
    </source>
</evidence>
<feature type="transmembrane region" description="Helical" evidence="1">
    <location>
        <begin position="293"/>
        <end position="309"/>
    </location>
</feature>
<feature type="transmembrane region" description="Helical" evidence="1">
    <location>
        <begin position="114"/>
        <end position="132"/>
    </location>
</feature>
<feature type="transmembrane region" description="Helical" evidence="1">
    <location>
        <begin position="267"/>
        <end position="287"/>
    </location>
</feature>
<feature type="transmembrane region" description="Helical" evidence="1">
    <location>
        <begin position="79"/>
        <end position="102"/>
    </location>
</feature>
<reference evidence="2 3" key="1">
    <citation type="submission" date="2018-04" db="EMBL/GenBank/DDBJ databases">
        <title>Complete genome uncultured novel isolate.</title>
        <authorList>
            <person name="Merlino G."/>
        </authorList>
    </citation>
    <scope>NUCLEOTIDE SEQUENCE [LARGE SCALE GENOMIC DNA]</scope>
    <source>
        <strain evidence="3">R1DC9</strain>
    </source>
</reference>
<organism evidence="2 3">
    <name type="scientific">Mangrovivirga cuniculi</name>
    <dbReference type="NCBI Taxonomy" id="2715131"/>
    <lineage>
        <taxon>Bacteria</taxon>
        <taxon>Pseudomonadati</taxon>
        <taxon>Bacteroidota</taxon>
        <taxon>Cytophagia</taxon>
        <taxon>Cytophagales</taxon>
        <taxon>Mangrovivirgaceae</taxon>
        <taxon>Mangrovivirga</taxon>
    </lineage>
</organism>
<keyword evidence="1" id="KW-0472">Membrane</keyword>
<evidence type="ECO:0000313" key="2">
    <source>
        <dbReference type="EMBL" id="QCK13896.1"/>
    </source>
</evidence>
<dbReference type="EMBL" id="CP028923">
    <property type="protein sequence ID" value="QCK13896.1"/>
    <property type="molecule type" value="Genomic_DNA"/>
</dbReference>
<name>A0A4D7JQP9_9BACT</name>
<dbReference type="OrthoDB" id="10019101at2"/>
<gene>
    <name evidence="2" type="ORF">DCC35_03525</name>
</gene>
<keyword evidence="1" id="KW-0812">Transmembrane</keyword>
<dbReference type="AlphaFoldDB" id="A0A4D7JQP9"/>
<feature type="transmembrane region" description="Helical" evidence="1">
    <location>
        <begin position="361"/>
        <end position="380"/>
    </location>
</feature>
<dbReference type="Proteomes" id="UP000298616">
    <property type="component" value="Chromosome"/>
</dbReference>
<keyword evidence="1" id="KW-1133">Transmembrane helix</keyword>
<evidence type="ECO:0000313" key="3">
    <source>
        <dbReference type="Proteomes" id="UP000298616"/>
    </source>
</evidence>
<proteinExistence type="predicted"/>
<protein>
    <recommendedName>
        <fullName evidence="4">DUF2029 domain-containing protein</fullName>
    </recommendedName>
</protein>
<evidence type="ECO:0008006" key="4">
    <source>
        <dbReference type="Google" id="ProtNLM"/>
    </source>
</evidence>
<sequence length="390" mass="44939">MHKRAFLLILFAALIFLINNLYLGGYLNSIETLSIELMTSPESLTEARITNVEPFKFRVVFQQIIKYTSESINPESAEVFYFTYLSYSLLFYIVSILAYYSLFFTITKDKKTSFFAAVIILLSPFYLMAYSIPVHTREDTLAYSLICFGLVALIKNRYTLLIFIIIIATATRETTMVLPLVILFYPRISLFKRVFPLVLSFIVFIAIRVSLSEGGNNLDNQIDTGFLYNLNHKVSSIAFPIICFHILWAYYFMMVKINTLKIKTTSEWLNLSSLIVLLSVVFTTVLFGRLNEIRLLAIGAPWIMAVILISKERWWIMPGKVFIMTSYLACALIGIIVAVIIKEQEVFLQAKNYYVPYIEWSGIFICYGLIISVGILKLILSYRHEYQKVN</sequence>